<dbReference type="Proteomes" id="UP000559809">
    <property type="component" value="Unassembled WGS sequence"/>
</dbReference>
<dbReference type="RefSeq" id="WP_180153169.1">
    <property type="nucleotide sequence ID" value="NZ_JACCEM010000001.1"/>
</dbReference>
<dbReference type="InterPro" id="IPR024487">
    <property type="entry name" value="CBP_BcsR"/>
</dbReference>
<dbReference type="EMBL" id="JACCEM010000001">
    <property type="protein sequence ID" value="NYT47981.1"/>
    <property type="molecule type" value="Genomic_DNA"/>
</dbReference>
<gene>
    <name evidence="2" type="ORF">H0A72_01515</name>
</gene>
<feature type="region of interest" description="Disordered" evidence="1">
    <location>
        <begin position="55"/>
        <end position="80"/>
    </location>
</feature>
<proteinExistence type="predicted"/>
<keyword evidence="3" id="KW-1185">Reference proteome</keyword>
<comment type="caution">
    <text evidence="2">The sequence shown here is derived from an EMBL/GenBank/DDBJ whole genome shotgun (WGS) entry which is preliminary data.</text>
</comment>
<evidence type="ECO:0000256" key="1">
    <source>
        <dbReference type="SAM" id="MobiDB-lite"/>
    </source>
</evidence>
<name>A0A853FZE4_9BURK</name>
<evidence type="ECO:0000313" key="2">
    <source>
        <dbReference type="EMBL" id="NYT47981.1"/>
    </source>
</evidence>
<feature type="compositionally biased region" description="Low complexity" evidence="1">
    <location>
        <begin position="62"/>
        <end position="71"/>
    </location>
</feature>
<evidence type="ECO:0000313" key="3">
    <source>
        <dbReference type="Proteomes" id="UP000559809"/>
    </source>
</evidence>
<organism evidence="2 3">
    <name type="scientific">Parapusillimonas granuli</name>
    <dbReference type="NCBI Taxonomy" id="380911"/>
    <lineage>
        <taxon>Bacteria</taxon>
        <taxon>Pseudomonadati</taxon>
        <taxon>Pseudomonadota</taxon>
        <taxon>Betaproteobacteria</taxon>
        <taxon>Burkholderiales</taxon>
        <taxon>Alcaligenaceae</taxon>
        <taxon>Parapusillimonas</taxon>
    </lineage>
</organism>
<protein>
    <recommendedName>
        <fullName evidence="4">Cellulose biosynthesis protein BcsR</fullName>
    </recommendedName>
</protein>
<dbReference type="Pfam" id="PF10945">
    <property type="entry name" value="CBP_BcsR"/>
    <property type="match status" value="1"/>
</dbReference>
<sequence length="80" mass="8441">MNDTPDLSPLGLQADDIASLKKHLAEGRFDYVDVAAARTHQEALSRWPLLAETHAWEPPPADAASAPADAPTGGANGERP</sequence>
<evidence type="ECO:0008006" key="4">
    <source>
        <dbReference type="Google" id="ProtNLM"/>
    </source>
</evidence>
<dbReference type="AlphaFoldDB" id="A0A853FZE4"/>
<reference evidence="2 3" key="1">
    <citation type="submission" date="2020-07" db="EMBL/GenBank/DDBJ databases">
        <title>Taxonomic revisions and descriptions of new bacterial species based on genomic comparisons in the high-G+C-content subgroup of the family Alcaligenaceae.</title>
        <authorList>
            <person name="Szabo A."/>
            <person name="Felfoldi T."/>
        </authorList>
    </citation>
    <scope>NUCLEOTIDE SEQUENCE [LARGE SCALE GENOMIC DNA]</scope>
    <source>
        <strain evidence="2 3">LMG 24012</strain>
    </source>
</reference>
<dbReference type="NCBIfam" id="NF040717">
    <property type="entry name" value="BcsR_only"/>
    <property type="match status" value="1"/>
</dbReference>
<accession>A0A853FZE4</accession>